<dbReference type="OrthoDB" id="6402405at2"/>
<sequence length="204" mass="22930">MATRWPMCPNRLRSIRTRLSPSPPSPLSLLQAKAWWRRAKVRPMADNDLARLEEWFGHILHGLSPAERRRAALKLGQALRRSNLKRITANVQPDGTAMEPKKERKDKHGKVILPAGSKMFRGLRFAKAWRIDAAQDGVELRPASNIGAYIGAVSQYGLTSTVGHLRGRGKIRAKYPERHLLGFSDEDRDLALQIAADLLEPKGF</sequence>
<dbReference type="EMBL" id="SACO01000011">
    <property type="protein sequence ID" value="RVU03933.1"/>
    <property type="molecule type" value="Genomic_DNA"/>
</dbReference>
<dbReference type="NCBIfam" id="TIGR01635">
    <property type="entry name" value="tail_comp_S"/>
    <property type="match status" value="1"/>
</dbReference>
<evidence type="ECO:0000313" key="1">
    <source>
        <dbReference type="EMBL" id="RVU03933.1"/>
    </source>
</evidence>
<dbReference type="Proteomes" id="UP000282837">
    <property type="component" value="Unassembled WGS sequence"/>
</dbReference>
<accession>A0A437N1Y9</accession>
<dbReference type="AlphaFoldDB" id="A0A437N1Y9"/>
<keyword evidence="2" id="KW-1185">Reference proteome</keyword>
<proteinExistence type="predicted"/>
<comment type="caution">
    <text evidence="1">The sequence shown here is derived from an EMBL/GenBank/DDBJ whole genome shotgun (WGS) entry which is preliminary data.</text>
</comment>
<name>A0A437N1Y9_9SPHN</name>
<gene>
    <name evidence="1" type="ORF">EOE18_13845</name>
</gene>
<reference evidence="1 2" key="1">
    <citation type="submission" date="2019-01" db="EMBL/GenBank/DDBJ databases">
        <authorList>
            <person name="Chen W.-M."/>
        </authorList>
    </citation>
    <scope>NUCLEOTIDE SEQUENCE [LARGE SCALE GENOMIC DNA]</scope>
    <source>
        <strain evidence="1 2">FSY-9</strain>
    </source>
</reference>
<evidence type="ECO:0000313" key="2">
    <source>
        <dbReference type="Proteomes" id="UP000282837"/>
    </source>
</evidence>
<protein>
    <submittedName>
        <fullName evidence="1">Phage virion morphogenesis protein</fullName>
    </submittedName>
</protein>
<organism evidence="1 2">
    <name type="scientific">Novosphingobium umbonatum</name>
    <dbReference type="NCBI Taxonomy" id="1908524"/>
    <lineage>
        <taxon>Bacteria</taxon>
        <taxon>Pseudomonadati</taxon>
        <taxon>Pseudomonadota</taxon>
        <taxon>Alphaproteobacteria</taxon>
        <taxon>Sphingomonadales</taxon>
        <taxon>Sphingomonadaceae</taxon>
        <taxon>Novosphingobium</taxon>
    </lineage>
</organism>
<dbReference type="InterPro" id="IPR006522">
    <property type="entry name" value="Phage_virion_morphogenesis"/>
</dbReference>
<dbReference type="Pfam" id="PF05069">
    <property type="entry name" value="Phage_tail_S"/>
    <property type="match status" value="1"/>
</dbReference>